<dbReference type="AlphaFoldDB" id="A0AB73PJ23"/>
<evidence type="ECO:0000256" key="4">
    <source>
        <dbReference type="ARBA" id="ARBA00022759"/>
    </source>
</evidence>
<dbReference type="InterPro" id="IPR003615">
    <property type="entry name" value="HNH_nuc"/>
</dbReference>
<dbReference type="PRINTS" id="PR01300">
    <property type="entry name" value="PYOCINKILLER"/>
</dbReference>
<feature type="domain" description="HNH nuclease" evidence="8">
    <location>
        <begin position="46"/>
        <end position="99"/>
    </location>
</feature>
<dbReference type="Gene3D" id="3.90.540.10">
    <property type="entry name" value="Colicin/pyocin, DNase domain"/>
    <property type="match status" value="1"/>
</dbReference>
<protein>
    <submittedName>
        <fullName evidence="9">HNH nuclease</fullName>
    </submittedName>
</protein>
<comment type="caution">
    <text evidence="9">The sequence shown here is derived from an EMBL/GenBank/DDBJ whole genome shotgun (WGS) entry which is preliminary data.</text>
</comment>
<evidence type="ECO:0000313" key="9">
    <source>
        <dbReference type="EMBL" id="OVZ77418.1"/>
    </source>
</evidence>
<sequence length="108" mass="12499">MGAPIPAQIANKSRGRTFSSFDRFREAFWQEVANDPELAGQFNKTNYVEMLNQRAPYPPSIEQIGDRKKYEIHHVKFINNGGEVYNIENLRIMTPKRHINIHSGNRGK</sequence>
<dbReference type="GO" id="GO:0042742">
    <property type="term" value="P:defense response to bacterium"/>
    <property type="evidence" value="ECO:0007669"/>
    <property type="project" value="UniProtKB-KW"/>
</dbReference>
<dbReference type="GO" id="GO:0019835">
    <property type="term" value="P:cytolysis"/>
    <property type="evidence" value="ECO:0007669"/>
    <property type="project" value="InterPro"/>
</dbReference>
<dbReference type="GO" id="GO:0016787">
    <property type="term" value="F:hydrolase activity"/>
    <property type="evidence" value="ECO:0007669"/>
    <property type="project" value="UniProtKB-KW"/>
</dbReference>
<organism evidence="9 10">
    <name type="scientific">Yersinia kristensenii</name>
    <dbReference type="NCBI Taxonomy" id="28152"/>
    <lineage>
        <taxon>Bacteria</taxon>
        <taxon>Pseudomonadati</taxon>
        <taxon>Pseudomonadota</taxon>
        <taxon>Gammaproteobacteria</taxon>
        <taxon>Enterobacterales</taxon>
        <taxon>Yersiniaceae</taxon>
        <taxon>Yersinia</taxon>
    </lineage>
</organism>
<dbReference type="CDD" id="cd00085">
    <property type="entry name" value="HNHc"/>
    <property type="match status" value="1"/>
</dbReference>
<dbReference type="EMBL" id="NHOG01000029">
    <property type="protein sequence ID" value="OVZ77418.1"/>
    <property type="molecule type" value="Genomic_DNA"/>
</dbReference>
<dbReference type="RefSeq" id="WP_087795863.1">
    <property type="nucleotide sequence ID" value="NZ_CAWNET010000022.1"/>
</dbReference>
<keyword evidence="2" id="KW-0929">Antimicrobial</keyword>
<accession>A0AB73PJ23</accession>
<dbReference type="Proteomes" id="UP000195840">
    <property type="component" value="Unassembled WGS sequence"/>
</dbReference>
<dbReference type="SMART" id="SM00507">
    <property type="entry name" value="HNHc"/>
    <property type="match status" value="1"/>
</dbReference>
<evidence type="ECO:0000256" key="3">
    <source>
        <dbReference type="ARBA" id="ARBA00022722"/>
    </source>
</evidence>
<evidence type="ECO:0000256" key="7">
    <source>
        <dbReference type="ARBA" id="ARBA00023048"/>
    </source>
</evidence>
<proteinExistence type="inferred from homology"/>
<dbReference type="Pfam" id="PF21431">
    <property type="entry name" value="Col-Pyo_DNase"/>
    <property type="match status" value="1"/>
</dbReference>
<keyword evidence="5" id="KW-0378">Hydrolase</keyword>
<keyword evidence="7" id="KW-0078">Bacteriocin</keyword>
<dbReference type="GO" id="GO:0005102">
    <property type="term" value="F:signaling receptor binding"/>
    <property type="evidence" value="ECO:0007669"/>
    <property type="project" value="InterPro"/>
</dbReference>
<dbReference type="InterPro" id="IPR037146">
    <property type="entry name" value="Colicin/pyocin_DNase_dom_sf"/>
</dbReference>
<evidence type="ECO:0000256" key="6">
    <source>
        <dbReference type="ARBA" id="ARBA00023022"/>
    </source>
</evidence>
<dbReference type="SUPFAM" id="SSF54060">
    <property type="entry name" value="His-Me finger endonucleases"/>
    <property type="match status" value="1"/>
</dbReference>
<dbReference type="GO" id="GO:0004519">
    <property type="term" value="F:endonuclease activity"/>
    <property type="evidence" value="ECO:0007669"/>
    <property type="project" value="UniProtKB-KW"/>
</dbReference>
<evidence type="ECO:0000256" key="5">
    <source>
        <dbReference type="ARBA" id="ARBA00022801"/>
    </source>
</evidence>
<keyword evidence="10" id="KW-1185">Reference proteome</keyword>
<keyword evidence="4" id="KW-0255">Endonuclease</keyword>
<gene>
    <name evidence="9" type="ORF">CBW52_20350</name>
</gene>
<evidence type="ECO:0000259" key="8">
    <source>
        <dbReference type="SMART" id="SM00507"/>
    </source>
</evidence>
<name>A0AB73PJ23_YERKR</name>
<evidence type="ECO:0000256" key="1">
    <source>
        <dbReference type="ARBA" id="ARBA00006811"/>
    </source>
</evidence>
<keyword evidence="3" id="KW-0540">Nuclease</keyword>
<evidence type="ECO:0000313" key="10">
    <source>
        <dbReference type="Proteomes" id="UP000195840"/>
    </source>
</evidence>
<evidence type="ECO:0000256" key="2">
    <source>
        <dbReference type="ARBA" id="ARBA00022529"/>
    </source>
</evidence>
<keyword evidence="6" id="KW-0044">Antibiotic</keyword>
<dbReference type="InterPro" id="IPR003060">
    <property type="entry name" value="Pyocin_killer"/>
</dbReference>
<reference evidence="9 10" key="1">
    <citation type="submission" date="2017-05" db="EMBL/GenBank/DDBJ databases">
        <title>Whole genome sequencing of Yersinia kristensenii.</title>
        <authorList>
            <person name="Campioni F."/>
        </authorList>
    </citation>
    <scope>NUCLEOTIDE SEQUENCE [LARGE SCALE GENOMIC DNA]</scope>
    <source>
        <strain evidence="9 10">CFSAN060538</strain>
    </source>
</reference>
<dbReference type="GO" id="GO:0031640">
    <property type="term" value="P:killing of cells of another organism"/>
    <property type="evidence" value="ECO:0007669"/>
    <property type="project" value="UniProtKB-KW"/>
</dbReference>
<dbReference type="InterPro" id="IPR044925">
    <property type="entry name" value="His-Me_finger_sf"/>
</dbReference>
<comment type="similarity">
    <text evidence="1">Belongs to the colicin/pyosin nuclease family.</text>
</comment>